<dbReference type="SMART" id="SM00292">
    <property type="entry name" value="BRCT"/>
    <property type="match status" value="1"/>
</dbReference>
<organism evidence="9">
    <name type="scientific">Indivirus ILV1</name>
    <dbReference type="NCBI Taxonomy" id="1977633"/>
    <lineage>
        <taxon>Viruses</taxon>
        <taxon>Varidnaviria</taxon>
        <taxon>Bamfordvirae</taxon>
        <taxon>Nucleocytoviricota</taxon>
        <taxon>Megaviricetes</taxon>
        <taxon>Imitervirales</taxon>
        <taxon>Mimiviridae</taxon>
        <taxon>Klosneuvirinae</taxon>
        <taxon>Indivirus</taxon>
    </lineage>
</organism>
<evidence type="ECO:0000256" key="5">
    <source>
        <dbReference type="ARBA" id="ARBA00022833"/>
    </source>
</evidence>
<keyword evidence="6" id="KW-0520">NAD</keyword>
<proteinExistence type="predicted"/>
<dbReference type="SUPFAM" id="SSF56091">
    <property type="entry name" value="DNA ligase/mRNA capping enzyme, catalytic domain"/>
    <property type="match status" value="1"/>
</dbReference>
<name>A0A1V0SCS7_9VIRU</name>
<feature type="domain" description="BRCT" evidence="8">
    <location>
        <begin position="575"/>
        <end position="642"/>
    </location>
</feature>
<dbReference type="Pfam" id="PF00533">
    <property type="entry name" value="BRCT"/>
    <property type="match status" value="1"/>
</dbReference>
<dbReference type="CDD" id="cd17748">
    <property type="entry name" value="BRCT_DNA_ligase_like"/>
    <property type="match status" value="1"/>
</dbReference>
<dbReference type="InterPro" id="IPR010995">
    <property type="entry name" value="DNA_repair_Rad51/TF_NusA_a-hlx"/>
</dbReference>
<dbReference type="SUPFAM" id="SSF47794">
    <property type="entry name" value="Rad51 N-terminal domain-like"/>
    <property type="match status" value="1"/>
</dbReference>
<accession>A0A1V0SCS7</accession>
<dbReference type="GO" id="GO:0006281">
    <property type="term" value="P:DNA repair"/>
    <property type="evidence" value="ECO:0007669"/>
    <property type="project" value="InterPro"/>
</dbReference>
<dbReference type="Gene3D" id="2.40.50.140">
    <property type="entry name" value="Nucleic acid-binding proteins"/>
    <property type="match status" value="1"/>
</dbReference>
<dbReference type="InterPro" id="IPR013839">
    <property type="entry name" value="DNAligase_adenylation"/>
</dbReference>
<dbReference type="InterPro" id="IPR012340">
    <property type="entry name" value="NA-bd_OB-fold"/>
</dbReference>
<keyword evidence="3" id="KW-0235">DNA replication</keyword>
<evidence type="ECO:0000256" key="1">
    <source>
        <dbReference type="ARBA" id="ARBA00012722"/>
    </source>
</evidence>
<evidence type="ECO:0000259" key="8">
    <source>
        <dbReference type="PROSITE" id="PS50172"/>
    </source>
</evidence>
<dbReference type="Pfam" id="PF01653">
    <property type="entry name" value="DNA_ligase_aden"/>
    <property type="match status" value="1"/>
</dbReference>
<dbReference type="GO" id="GO:0000166">
    <property type="term" value="F:nucleotide binding"/>
    <property type="evidence" value="ECO:0007669"/>
    <property type="project" value="InterPro"/>
</dbReference>
<evidence type="ECO:0000256" key="4">
    <source>
        <dbReference type="ARBA" id="ARBA00022723"/>
    </source>
</evidence>
<dbReference type="SUPFAM" id="SSF50249">
    <property type="entry name" value="Nucleic acid-binding proteins"/>
    <property type="match status" value="1"/>
</dbReference>
<dbReference type="SUPFAM" id="SSF52113">
    <property type="entry name" value="BRCT domain"/>
    <property type="match status" value="1"/>
</dbReference>
<evidence type="ECO:0000256" key="2">
    <source>
        <dbReference type="ARBA" id="ARBA00022598"/>
    </source>
</evidence>
<keyword evidence="2 9" id="KW-0436">Ligase</keyword>
<dbReference type="Gene3D" id="3.40.50.10190">
    <property type="entry name" value="BRCT domain"/>
    <property type="match status" value="1"/>
</dbReference>
<dbReference type="InterPro" id="IPR004150">
    <property type="entry name" value="NAD_DNA_ligase_OB"/>
</dbReference>
<dbReference type="PROSITE" id="PS50172">
    <property type="entry name" value="BRCT"/>
    <property type="match status" value="1"/>
</dbReference>
<dbReference type="Gene3D" id="1.10.150.20">
    <property type="entry name" value="5' to 3' exonuclease, C-terminal subdomain"/>
    <property type="match status" value="1"/>
</dbReference>
<dbReference type="GO" id="GO:0006260">
    <property type="term" value="P:DNA replication"/>
    <property type="evidence" value="ECO:0007669"/>
    <property type="project" value="UniProtKB-KW"/>
</dbReference>
<dbReference type="EMBL" id="KY684085">
    <property type="protein sequence ID" value="ARF09515.1"/>
    <property type="molecule type" value="Genomic_DNA"/>
</dbReference>
<keyword evidence="4" id="KW-0479">Metal-binding</keyword>
<reference evidence="9" key="1">
    <citation type="journal article" date="2017" name="Science">
        <title>Giant viruses with an expanded complement of translation system components.</title>
        <authorList>
            <person name="Schulz F."/>
            <person name="Yutin N."/>
            <person name="Ivanova N.N."/>
            <person name="Ortega D.R."/>
            <person name="Lee T.K."/>
            <person name="Vierheilig J."/>
            <person name="Daims H."/>
            <person name="Horn M."/>
            <person name="Wagner M."/>
            <person name="Jensen G.J."/>
            <person name="Kyrpides N.C."/>
            <person name="Koonin E.V."/>
            <person name="Woyke T."/>
        </authorList>
    </citation>
    <scope>NUCLEOTIDE SEQUENCE</scope>
    <source>
        <strain evidence="9">ILV1</strain>
    </source>
</reference>
<evidence type="ECO:0000313" key="9">
    <source>
        <dbReference type="EMBL" id="ARF09515.1"/>
    </source>
</evidence>
<dbReference type="Gene3D" id="3.30.470.30">
    <property type="entry name" value="DNA ligase/mRNA capping enzyme"/>
    <property type="match status" value="1"/>
</dbReference>
<evidence type="ECO:0000256" key="6">
    <source>
        <dbReference type="ARBA" id="ARBA00023027"/>
    </source>
</evidence>
<protein>
    <recommendedName>
        <fullName evidence="1">DNA ligase (NAD(+))</fullName>
        <ecNumber evidence="1">6.5.1.2</ecNumber>
    </recommendedName>
</protein>
<comment type="catalytic activity">
    <reaction evidence="7">
        <text>NAD(+) + (deoxyribonucleotide)n-3'-hydroxyl + 5'-phospho-(deoxyribonucleotide)m = (deoxyribonucleotide)n+m + AMP + beta-nicotinamide D-nucleotide.</text>
        <dbReference type="EC" id="6.5.1.2"/>
    </reaction>
</comment>
<sequence length="649" mass="73173">MSSKINNELKKNISAIITDPYTFANNITVDELVELLKQLSHYYYNTAESLVPDSVYDILRDALEERDPSNKFLQVVGVPISKDKVDLPYPMASLNKIKPDTKVLDSWLKEYHGPYVLSDKLDGVSGLLYKQNNKFKLFTRGDATTGQDITHLIPYLLNGKYQPGKIPNNSAIRGEIIMSKENFKKIKDQYKNARNTIAGLVNSKNYSVEIAKLTEFIGYSVVYPKLKQEEQMKTLEEWGFPTVTYKVSKNLTYDGLSKYLQDRRTNSKYEVDGIVVIDSSKTYDVKDVNPTYGFAFKMVLTDQVAEVTVNDIEWNVTRLGYIKPIVNIVPVELVGVTIKNATAHNAKFVVDNKLGPGAVIKIVRSGDVIPYILEVIKPAINGKAKMPNIPYKWNNTGVDLIVQDIHGSSKNTIITKQIAHFFKVLGVKYISEGIIAKLVDAGYTSIIDVITADANKLAEIDGIGEKLVNKIYENMRNAFETSDLQTIMAASAIFGRGFGVRKLKLIVDTYPNIMNDKWGTKLIKDNVLKIQGFDDITASQFSDNFNKFKKFFDELSEITTINIAHLKKPPKQIIKKGTLFTDQKVVFTGFRNKEFEEFIINNGGSVTTSVSKNTNLLVYSDQTSSKYIKAVELKITVMTIDEFKKKYKL</sequence>
<dbReference type="InterPro" id="IPR001679">
    <property type="entry name" value="DNA_ligase"/>
</dbReference>
<dbReference type="Pfam" id="PF03120">
    <property type="entry name" value="OB_DNA_ligase"/>
    <property type="match status" value="1"/>
</dbReference>
<dbReference type="SMART" id="SM00532">
    <property type="entry name" value="LIGANc"/>
    <property type="match status" value="1"/>
</dbReference>
<dbReference type="InterPro" id="IPR036420">
    <property type="entry name" value="BRCT_dom_sf"/>
</dbReference>
<dbReference type="GO" id="GO:0003911">
    <property type="term" value="F:DNA ligase (NAD+) activity"/>
    <property type="evidence" value="ECO:0007669"/>
    <property type="project" value="UniProtKB-EC"/>
</dbReference>
<dbReference type="EC" id="6.5.1.2" evidence="1"/>
<dbReference type="PIRSF" id="PIRSF001604">
    <property type="entry name" value="LigA"/>
    <property type="match status" value="1"/>
</dbReference>
<dbReference type="Pfam" id="PF14520">
    <property type="entry name" value="HHH_5"/>
    <property type="match status" value="1"/>
</dbReference>
<evidence type="ECO:0000256" key="3">
    <source>
        <dbReference type="ARBA" id="ARBA00022705"/>
    </source>
</evidence>
<dbReference type="InterPro" id="IPR013840">
    <property type="entry name" value="DNAligase_N"/>
</dbReference>
<gene>
    <name evidence="9" type="ORF">Indivirus_1_138</name>
</gene>
<dbReference type="InterPro" id="IPR001357">
    <property type="entry name" value="BRCT_dom"/>
</dbReference>
<evidence type="ECO:0000256" key="7">
    <source>
        <dbReference type="ARBA" id="ARBA00034005"/>
    </source>
</evidence>
<keyword evidence="5" id="KW-0862">Zinc</keyword>